<dbReference type="Pfam" id="PF00005">
    <property type="entry name" value="ABC_tran"/>
    <property type="match status" value="1"/>
</dbReference>
<keyword evidence="6 7" id="KW-0472">Membrane</keyword>
<dbReference type="InterPro" id="IPR027417">
    <property type="entry name" value="P-loop_NTPase"/>
</dbReference>
<keyword evidence="10" id="KW-1185">Reference proteome</keyword>
<keyword evidence="5 7" id="KW-1133">Transmembrane helix</keyword>
<dbReference type="GeneID" id="303298595"/>
<dbReference type="SMART" id="SM00382">
    <property type="entry name" value="AAA"/>
    <property type="match status" value="1"/>
</dbReference>
<accession>A0ABW0FB99</accession>
<feature type="transmembrane region" description="Helical" evidence="7">
    <location>
        <begin position="264"/>
        <end position="285"/>
    </location>
</feature>
<feature type="transmembrane region" description="Helical" evidence="7">
    <location>
        <begin position="149"/>
        <end position="169"/>
    </location>
</feature>
<dbReference type="InterPro" id="IPR039421">
    <property type="entry name" value="Type_1_exporter"/>
</dbReference>
<gene>
    <name evidence="9" type="ORF">ACFPK8_04275</name>
</gene>
<dbReference type="EMBL" id="JBHSLN010000012">
    <property type="protein sequence ID" value="MFC5296717.1"/>
    <property type="molecule type" value="Genomic_DNA"/>
</dbReference>
<dbReference type="SUPFAM" id="SSF52540">
    <property type="entry name" value="P-loop containing nucleoside triphosphate hydrolases"/>
    <property type="match status" value="1"/>
</dbReference>
<evidence type="ECO:0000313" key="10">
    <source>
        <dbReference type="Proteomes" id="UP001595937"/>
    </source>
</evidence>
<evidence type="ECO:0000256" key="1">
    <source>
        <dbReference type="ARBA" id="ARBA00004651"/>
    </source>
</evidence>
<keyword evidence="2 7" id="KW-0812">Transmembrane</keyword>
<dbReference type="RefSeq" id="WP_343925627.1">
    <property type="nucleotide sequence ID" value="NZ_BAAAIR010000046.1"/>
</dbReference>
<feature type="domain" description="ABC transporter" evidence="8">
    <location>
        <begin position="347"/>
        <end position="591"/>
    </location>
</feature>
<sequence length="594" mass="62060">MPTEEDDEASPRALGPRVILGGAFWSLRQAVRTNPRWVALAALASLLLALIPAAQVSVVAWVVESAAGSTWKDALVPVLVLTALVGLSQVVSSAENLTGQRASLRLRSDLVRRTAATAAVLTPRRIADSRIHALVEGGRNSTFELARGPISVISALSAIVAAIALGAALLPFSALAAGLVVLALVPSLITFSWAARMQDEQFDKETRHAFRARYLLDQLIDRRTASELATLGTGPKVAVKANDAHGCATEILDRTYARLLKGDLLGGVATALLLGGALIAVLNAGAGSGGLIAGVLGVIAGLQATRGAGFALGDVISVAPKIARFRELEGLPDAAPTQHVVREVGSLEAHGLSITYPGGARPAVQGASLRAVAGEMIALVGVNGAGKTTLVSALMGIVELDSGGPDHGVVEIDGVDAGELSAAERLGRFGLVTQEFGRYEMTVRDAVALGTPREDLADEEIWQAMDAARAGDLVRRLPGGLDTMLGPQFGGVGLSGGQWQRIALARIHLRGAGIRVLDEPTSAIDAEAEQEVFAQLRETAAGHITIVVSHRAWTLRGMDRIHVLEEGRIVETGTYEELLVPGTRFAEIFAQQLS</sequence>
<dbReference type="SUPFAM" id="SSF90123">
    <property type="entry name" value="ABC transporter transmembrane region"/>
    <property type="match status" value="1"/>
</dbReference>
<comment type="subcellular location">
    <subcellularLocation>
        <location evidence="1">Cell membrane</location>
        <topology evidence="1">Multi-pass membrane protein</topology>
    </subcellularLocation>
</comment>
<dbReference type="InterPro" id="IPR036640">
    <property type="entry name" value="ABC1_TM_sf"/>
</dbReference>
<proteinExistence type="predicted"/>
<organism evidence="9 10">
    <name type="scientific">Brachybacterium tyrofermentans</name>
    <dbReference type="NCBI Taxonomy" id="47848"/>
    <lineage>
        <taxon>Bacteria</taxon>
        <taxon>Bacillati</taxon>
        <taxon>Actinomycetota</taxon>
        <taxon>Actinomycetes</taxon>
        <taxon>Micrococcales</taxon>
        <taxon>Dermabacteraceae</taxon>
        <taxon>Brachybacterium</taxon>
    </lineage>
</organism>
<dbReference type="Proteomes" id="UP001595937">
    <property type="component" value="Unassembled WGS sequence"/>
</dbReference>
<evidence type="ECO:0000256" key="6">
    <source>
        <dbReference type="ARBA" id="ARBA00023136"/>
    </source>
</evidence>
<evidence type="ECO:0000256" key="3">
    <source>
        <dbReference type="ARBA" id="ARBA00022741"/>
    </source>
</evidence>
<evidence type="ECO:0000256" key="5">
    <source>
        <dbReference type="ARBA" id="ARBA00022989"/>
    </source>
</evidence>
<feature type="transmembrane region" description="Helical" evidence="7">
    <location>
        <begin position="175"/>
        <end position="195"/>
    </location>
</feature>
<evidence type="ECO:0000256" key="7">
    <source>
        <dbReference type="SAM" id="Phobius"/>
    </source>
</evidence>
<dbReference type="InterPro" id="IPR003593">
    <property type="entry name" value="AAA+_ATPase"/>
</dbReference>
<dbReference type="GO" id="GO:0005524">
    <property type="term" value="F:ATP binding"/>
    <property type="evidence" value="ECO:0007669"/>
    <property type="project" value="UniProtKB-KW"/>
</dbReference>
<dbReference type="InterPro" id="IPR003439">
    <property type="entry name" value="ABC_transporter-like_ATP-bd"/>
</dbReference>
<evidence type="ECO:0000313" key="9">
    <source>
        <dbReference type="EMBL" id="MFC5296717.1"/>
    </source>
</evidence>
<dbReference type="PROSITE" id="PS50893">
    <property type="entry name" value="ABC_TRANSPORTER_2"/>
    <property type="match status" value="1"/>
</dbReference>
<reference evidence="10" key="1">
    <citation type="journal article" date="2019" name="Int. J. Syst. Evol. Microbiol.">
        <title>The Global Catalogue of Microorganisms (GCM) 10K type strain sequencing project: providing services to taxonomists for standard genome sequencing and annotation.</title>
        <authorList>
            <consortium name="The Broad Institute Genomics Platform"/>
            <consortium name="The Broad Institute Genome Sequencing Center for Infectious Disease"/>
            <person name="Wu L."/>
            <person name="Ma J."/>
        </authorList>
    </citation>
    <scope>NUCLEOTIDE SEQUENCE [LARGE SCALE GENOMIC DNA]</scope>
    <source>
        <strain evidence="10">CGMCC 1.16455</strain>
    </source>
</reference>
<feature type="transmembrane region" description="Helical" evidence="7">
    <location>
        <begin position="74"/>
        <end position="97"/>
    </location>
</feature>
<keyword evidence="3" id="KW-0547">Nucleotide-binding</keyword>
<feature type="transmembrane region" description="Helical" evidence="7">
    <location>
        <begin position="37"/>
        <end position="62"/>
    </location>
</feature>
<name>A0ABW0FB99_9MICO</name>
<dbReference type="PANTHER" id="PTHR24221">
    <property type="entry name" value="ATP-BINDING CASSETTE SUB-FAMILY B"/>
    <property type="match status" value="1"/>
</dbReference>
<evidence type="ECO:0000256" key="2">
    <source>
        <dbReference type="ARBA" id="ARBA00022692"/>
    </source>
</evidence>
<dbReference type="Gene3D" id="3.40.50.300">
    <property type="entry name" value="P-loop containing nucleotide triphosphate hydrolases"/>
    <property type="match status" value="1"/>
</dbReference>
<comment type="caution">
    <text evidence="9">The sequence shown here is derived from an EMBL/GenBank/DDBJ whole genome shotgun (WGS) entry which is preliminary data.</text>
</comment>
<dbReference type="PANTHER" id="PTHR24221:SF654">
    <property type="entry name" value="ATP-BINDING CASSETTE SUB-FAMILY B MEMBER 6"/>
    <property type="match status" value="1"/>
</dbReference>
<evidence type="ECO:0000259" key="8">
    <source>
        <dbReference type="PROSITE" id="PS50893"/>
    </source>
</evidence>
<protein>
    <submittedName>
        <fullName evidence="9">ABC transporter ATP-binding protein</fullName>
    </submittedName>
</protein>
<evidence type="ECO:0000256" key="4">
    <source>
        <dbReference type="ARBA" id="ARBA00022840"/>
    </source>
</evidence>
<keyword evidence="4 9" id="KW-0067">ATP-binding</keyword>